<evidence type="ECO:0000313" key="1">
    <source>
        <dbReference type="EMBL" id="SPT53961.1"/>
    </source>
</evidence>
<dbReference type="Proteomes" id="UP000250006">
    <property type="component" value="Unassembled WGS sequence"/>
</dbReference>
<accession>A0ABY1VQP5</accession>
<protein>
    <submittedName>
        <fullName evidence="1">Uncharacterized protein</fullName>
    </submittedName>
</protein>
<dbReference type="EMBL" id="UAPQ01000008">
    <property type="protein sequence ID" value="SPT53961.1"/>
    <property type="molecule type" value="Genomic_DNA"/>
</dbReference>
<proteinExistence type="predicted"/>
<comment type="caution">
    <text evidence="1">The sequence shown here is derived from an EMBL/GenBank/DDBJ whole genome shotgun (WGS) entry which is preliminary data.</text>
</comment>
<evidence type="ECO:0000313" key="2">
    <source>
        <dbReference type="Proteomes" id="UP000250006"/>
    </source>
</evidence>
<keyword evidence="2" id="KW-1185">Reference proteome</keyword>
<sequence length="95" mass="10510">MLGQPTPKATTSAIQAETWRMTRPPEGTQVGFLRLRTGDSPRSVGKDVIKGAARKSRMIWFLARVPAHLWPHRALRRPPNLLTGRAGDGVARCAR</sequence>
<organism evidence="1 2">
    <name type="scientific">Actinomyces bovis</name>
    <dbReference type="NCBI Taxonomy" id="1658"/>
    <lineage>
        <taxon>Bacteria</taxon>
        <taxon>Bacillati</taxon>
        <taxon>Actinomycetota</taxon>
        <taxon>Actinomycetes</taxon>
        <taxon>Actinomycetales</taxon>
        <taxon>Actinomycetaceae</taxon>
        <taxon>Actinomyces</taxon>
    </lineage>
</organism>
<name>A0ABY1VQP5_9ACTO</name>
<reference evidence="1 2" key="1">
    <citation type="submission" date="2018-06" db="EMBL/GenBank/DDBJ databases">
        <authorList>
            <consortium name="Pathogen Informatics"/>
            <person name="Doyle S."/>
        </authorList>
    </citation>
    <scope>NUCLEOTIDE SEQUENCE [LARGE SCALE GENOMIC DNA]</scope>
    <source>
        <strain evidence="1 2">NCTC11535</strain>
    </source>
</reference>
<gene>
    <name evidence="1" type="ORF">NCTC11535_01653</name>
</gene>